<accession>A0A4Z2I4B3</accession>
<dbReference type="AlphaFoldDB" id="A0A4Z2I4B3"/>
<organism evidence="1 2">
    <name type="scientific">Liparis tanakae</name>
    <name type="common">Tanaka's snailfish</name>
    <dbReference type="NCBI Taxonomy" id="230148"/>
    <lineage>
        <taxon>Eukaryota</taxon>
        <taxon>Metazoa</taxon>
        <taxon>Chordata</taxon>
        <taxon>Craniata</taxon>
        <taxon>Vertebrata</taxon>
        <taxon>Euteleostomi</taxon>
        <taxon>Actinopterygii</taxon>
        <taxon>Neopterygii</taxon>
        <taxon>Teleostei</taxon>
        <taxon>Neoteleostei</taxon>
        <taxon>Acanthomorphata</taxon>
        <taxon>Eupercaria</taxon>
        <taxon>Perciformes</taxon>
        <taxon>Cottioidei</taxon>
        <taxon>Cottales</taxon>
        <taxon>Liparidae</taxon>
        <taxon>Liparis</taxon>
    </lineage>
</organism>
<keyword evidence="2" id="KW-1185">Reference proteome</keyword>
<dbReference type="Proteomes" id="UP000314294">
    <property type="component" value="Unassembled WGS sequence"/>
</dbReference>
<evidence type="ECO:0000313" key="2">
    <source>
        <dbReference type="Proteomes" id="UP000314294"/>
    </source>
</evidence>
<protein>
    <submittedName>
        <fullName evidence="1">Uncharacterized protein</fullName>
    </submittedName>
</protein>
<reference evidence="1 2" key="1">
    <citation type="submission" date="2019-03" db="EMBL/GenBank/DDBJ databases">
        <title>First draft genome of Liparis tanakae, snailfish: a comprehensive survey of snailfish specific genes.</title>
        <authorList>
            <person name="Kim W."/>
            <person name="Song I."/>
            <person name="Jeong J.-H."/>
            <person name="Kim D."/>
            <person name="Kim S."/>
            <person name="Ryu S."/>
            <person name="Song J.Y."/>
            <person name="Lee S.K."/>
        </authorList>
    </citation>
    <scope>NUCLEOTIDE SEQUENCE [LARGE SCALE GENOMIC DNA]</scope>
    <source>
        <tissue evidence="1">Muscle</tissue>
    </source>
</reference>
<comment type="caution">
    <text evidence="1">The sequence shown here is derived from an EMBL/GenBank/DDBJ whole genome shotgun (WGS) entry which is preliminary data.</text>
</comment>
<evidence type="ECO:0000313" key="1">
    <source>
        <dbReference type="EMBL" id="TNN72837.1"/>
    </source>
</evidence>
<name>A0A4Z2I4B3_9TELE</name>
<gene>
    <name evidence="1" type="ORF">EYF80_016948</name>
</gene>
<sequence>MWPSVIPNEQVTVAPEPSEQCEDAFCMKEGCDVALPPVHPPPLGQPEAPVHDHAREAGPRVSWQTVHGGASWKFQCNHFVRLVPPGLPQRNEQRPLAAEGRHRTAAPARLQLEAPTVDVFLHFLSVHLNPLDADDLTACLHTLYDAKQRIERWARVTPLYRRCNGIIDGPVTLPNHIMESY</sequence>
<dbReference type="EMBL" id="SRLO01000132">
    <property type="protein sequence ID" value="TNN72837.1"/>
    <property type="molecule type" value="Genomic_DNA"/>
</dbReference>
<proteinExistence type="predicted"/>